<evidence type="ECO:0000256" key="5">
    <source>
        <dbReference type="SAM" id="MobiDB-lite"/>
    </source>
</evidence>
<gene>
    <name evidence="7" type="ORF">J2W31_004703</name>
</gene>
<reference evidence="7" key="1">
    <citation type="submission" date="2023-07" db="EMBL/GenBank/DDBJ databases">
        <title>Sorghum-associated microbial communities from plants grown in Nebraska, USA.</title>
        <authorList>
            <person name="Schachtman D."/>
        </authorList>
    </citation>
    <scope>NUCLEOTIDE SEQUENCE</scope>
    <source>
        <strain evidence="7">DS3754</strain>
    </source>
</reference>
<dbReference type="GO" id="GO:0009055">
    <property type="term" value="F:electron transfer activity"/>
    <property type="evidence" value="ECO:0007669"/>
    <property type="project" value="InterPro"/>
</dbReference>
<name>A0AAW8D6R7_9BURK</name>
<dbReference type="PROSITE" id="PS51007">
    <property type="entry name" value="CYTC"/>
    <property type="match status" value="2"/>
</dbReference>
<evidence type="ECO:0000259" key="6">
    <source>
        <dbReference type="PROSITE" id="PS51007"/>
    </source>
</evidence>
<dbReference type="GO" id="GO:0046872">
    <property type="term" value="F:metal ion binding"/>
    <property type="evidence" value="ECO:0007669"/>
    <property type="project" value="UniProtKB-KW"/>
</dbReference>
<dbReference type="PANTHER" id="PTHR35008">
    <property type="entry name" value="BLL4482 PROTEIN-RELATED"/>
    <property type="match status" value="1"/>
</dbReference>
<organism evidence="7 8">
    <name type="scientific">Variovorax boronicumulans</name>
    <dbReference type="NCBI Taxonomy" id="436515"/>
    <lineage>
        <taxon>Bacteria</taxon>
        <taxon>Pseudomonadati</taxon>
        <taxon>Pseudomonadota</taxon>
        <taxon>Betaproteobacteria</taxon>
        <taxon>Burkholderiales</taxon>
        <taxon>Comamonadaceae</taxon>
        <taxon>Variovorax</taxon>
    </lineage>
</organism>
<dbReference type="Gene3D" id="1.10.760.10">
    <property type="entry name" value="Cytochrome c-like domain"/>
    <property type="match status" value="2"/>
</dbReference>
<dbReference type="Pfam" id="PF00034">
    <property type="entry name" value="Cytochrom_C"/>
    <property type="match status" value="1"/>
</dbReference>
<evidence type="ECO:0000256" key="3">
    <source>
        <dbReference type="ARBA" id="ARBA00023004"/>
    </source>
</evidence>
<dbReference type="Pfam" id="PF13442">
    <property type="entry name" value="Cytochrome_CBB3"/>
    <property type="match status" value="1"/>
</dbReference>
<dbReference type="RefSeq" id="WP_307686201.1">
    <property type="nucleotide sequence ID" value="NZ_JAUSRD010000013.1"/>
</dbReference>
<dbReference type="InterPro" id="IPR051459">
    <property type="entry name" value="Cytochrome_c-type_DH"/>
</dbReference>
<sequence length="288" mass="30921">MGTPKTILLTVAALGLAAAAGAAWMVWGGVYNVAATEQHTQPVYSLLETAMRQSVRLRARGIEPPDLADAQRVARGAGCFRDKCVQCHGAPGVAQGDIGKSMQPLPGPLVDARQRWNARELYWVTKHGIKMSGMPAWEYRLSDEDLWAVVAFLQRLPDMTPQQYAEASAPMLPTGQGAPAAPSCGPGVRAASAEKGDQVRRGQRALYQYACNACHTIPGITGSFPNVGPPLDGIAKRSLIGGKLANTPDNMVRWLRHTREVDPLTAMPELGLTEQDARDIAAYLATLD</sequence>
<evidence type="ECO:0000313" key="7">
    <source>
        <dbReference type="EMBL" id="MDP9895576.1"/>
    </source>
</evidence>
<dbReference type="SUPFAM" id="SSF46626">
    <property type="entry name" value="Cytochrome c"/>
    <property type="match status" value="2"/>
</dbReference>
<dbReference type="AlphaFoldDB" id="A0AAW8D6R7"/>
<keyword evidence="3 4" id="KW-0408">Iron</keyword>
<evidence type="ECO:0000256" key="2">
    <source>
        <dbReference type="ARBA" id="ARBA00022723"/>
    </source>
</evidence>
<keyword evidence="2 4" id="KW-0479">Metal-binding</keyword>
<feature type="domain" description="Cytochrome c" evidence="6">
    <location>
        <begin position="71"/>
        <end position="157"/>
    </location>
</feature>
<dbReference type="PANTHER" id="PTHR35008:SF4">
    <property type="entry name" value="BLL4482 PROTEIN"/>
    <property type="match status" value="1"/>
</dbReference>
<evidence type="ECO:0000313" key="8">
    <source>
        <dbReference type="Proteomes" id="UP001242045"/>
    </source>
</evidence>
<keyword evidence="1 4" id="KW-0349">Heme</keyword>
<evidence type="ECO:0000256" key="4">
    <source>
        <dbReference type="PROSITE-ProRule" id="PRU00433"/>
    </source>
</evidence>
<evidence type="ECO:0000256" key="1">
    <source>
        <dbReference type="ARBA" id="ARBA00022617"/>
    </source>
</evidence>
<protein>
    <submittedName>
        <fullName evidence="7">Mono/diheme cytochrome c family protein</fullName>
    </submittedName>
</protein>
<proteinExistence type="predicted"/>
<dbReference type="InterPro" id="IPR009056">
    <property type="entry name" value="Cyt_c-like_dom"/>
</dbReference>
<comment type="caution">
    <text evidence="7">The sequence shown here is derived from an EMBL/GenBank/DDBJ whole genome shotgun (WGS) entry which is preliminary data.</text>
</comment>
<feature type="region of interest" description="Disordered" evidence="5">
    <location>
        <begin position="175"/>
        <end position="197"/>
    </location>
</feature>
<feature type="domain" description="Cytochrome c" evidence="6">
    <location>
        <begin position="191"/>
        <end position="288"/>
    </location>
</feature>
<accession>A0AAW8D6R7</accession>
<dbReference type="GO" id="GO:0020037">
    <property type="term" value="F:heme binding"/>
    <property type="evidence" value="ECO:0007669"/>
    <property type="project" value="InterPro"/>
</dbReference>
<dbReference type="Proteomes" id="UP001242045">
    <property type="component" value="Unassembled WGS sequence"/>
</dbReference>
<dbReference type="EMBL" id="JAUSRD010000013">
    <property type="protein sequence ID" value="MDP9895576.1"/>
    <property type="molecule type" value="Genomic_DNA"/>
</dbReference>
<dbReference type="InterPro" id="IPR036909">
    <property type="entry name" value="Cyt_c-like_dom_sf"/>
</dbReference>